<comment type="caution">
    <text evidence="9">The sequence shown here is derived from an EMBL/GenBank/DDBJ whole genome shotgun (WGS) entry which is preliminary data.</text>
</comment>
<dbReference type="SUPFAM" id="SSF51735">
    <property type="entry name" value="NAD(P)-binding Rossmann-fold domains"/>
    <property type="match status" value="1"/>
</dbReference>
<evidence type="ECO:0000256" key="5">
    <source>
        <dbReference type="ARBA" id="ARBA00023002"/>
    </source>
</evidence>
<dbReference type="SUPFAM" id="SSF50129">
    <property type="entry name" value="GroES-like"/>
    <property type="match status" value="1"/>
</dbReference>
<keyword evidence="4" id="KW-0862">Zinc</keyword>
<accession>A0AAE0D5J8</accession>
<dbReference type="PANTHER" id="PTHR42940">
    <property type="entry name" value="ALCOHOL DEHYDROGENASE 1-RELATED"/>
    <property type="match status" value="1"/>
</dbReference>
<evidence type="ECO:0000256" key="3">
    <source>
        <dbReference type="ARBA" id="ARBA00022723"/>
    </source>
</evidence>
<organism evidence="9 10">
    <name type="scientific">Colletotrichum kahawae</name>
    <name type="common">Coffee berry disease fungus</name>
    <dbReference type="NCBI Taxonomy" id="34407"/>
    <lineage>
        <taxon>Eukaryota</taxon>
        <taxon>Fungi</taxon>
        <taxon>Dikarya</taxon>
        <taxon>Ascomycota</taxon>
        <taxon>Pezizomycotina</taxon>
        <taxon>Sordariomycetes</taxon>
        <taxon>Hypocreomycetidae</taxon>
        <taxon>Glomerellales</taxon>
        <taxon>Glomerellaceae</taxon>
        <taxon>Colletotrichum</taxon>
        <taxon>Colletotrichum gloeosporioides species complex</taxon>
    </lineage>
</organism>
<dbReference type="Gene3D" id="3.40.50.720">
    <property type="entry name" value="NAD(P)-binding Rossmann-like Domain"/>
    <property type="match status" value="1"/>
</dbReference>
<feature type="region of interest" description="Disordered" evidence="7">
    <location>
        <begin position="385"/>
        <end position="405"/>
    </location>
</feature>
<reference evidence="9" key="1">
    <citation type="submission" date="2023-02" db="EMBL/GenBank/DDBJ databases">
        <title>Colletotrichum kahawae CIFC_Que2 genome sequencing and assembly.</title>
        <authorList>
            <person name="Baroncelli R."/>
        </authorList>
    </citation>
    <scope>NUCLEOTIDE SEQUENCE</scope>
    <source>
        <strain evidence="9">CIFC_Que2</strain>
    </source>
</reference>
<dbReference type="Pfam" id="PF08240">
    <property type="entry name" value="ADH_N"/>
    <property type="match status" value="1"/>
</dbReference>
<dbReference type="AlphaFoldDB" id="A0AAE0D5J8"/>
<evidence type="ECO:0000256" key="2">
    <source>
        <dbReference type="ARBA" id="ARBA00008072"/>
    </source>
</evidence>
<dbReference type="Gene3D" id="3.90.180.10">
    <property type="entry name" value="Medium-chain alcohol dehydrogenases, catalytic domain"/>
    <property type="match status" value="1"/>
</dbReference>
<keyword evidence="6" id="KW-0520">NAD</keyword>
<dbReference type="InterPro" id="IPR013154">
    <property type="entry name" value="ADH-like_N"/>
</dbReference>
<comment type="similarity">
    <text evidence="2">Belongs to the zinc-containing alcohol dehydrogenase family.</text>
</comment>
<evidence type="ECO:0000256" key="6">
    <source>
        <dbReference type="ARBA" id="ARBA00023027"/>
    </source>
</evidence>
<dbReference type="GO" id="GO:0005737">
    <property type="term" value="C:cytoplasm"/>
    <property type="evidence" value="ECO:0007669"/>
    <property type="project" value="TreeGrafter"/>
</dbReference>
<dbReference type="InterPro" id="IPR011032">
    <property type="entry name" value="GroES-like_sf"/>
</dbReference>
<keyword evidence="5" id="KW-0560">Oxidoreductase</keyword>
<sequence>MVIESHGEKLQLSEKVSFSGSPIASRPELPDARPLSQSPYILSGISIPSVHRAIVTPKLGPSLNQEVQSIPVRPPGPGEVVVKIAWTGICGSDVLFSLGPEDGLRGPNHIAGHEGIGHVVMSFDRLLLGKPVAARYLASYCRSCHYCSHGVPESCQAQTTFPRHHNGTFQQYLTAPYTSLMPLPNFVFDEAMGLSPGTYTTALCSGAAALRALKAANPAPGDVVIVSGVCGGIGHLAGMMARNAFKAKVIGIDLAWKAEALGSRAADTFDEFIAAPDQATDWNDFKERISDACRRLRDSKETQRSADYLVVTSGCESAFEGLIDYVCDGGSVICVGFQGLLMGGWDESYEVMEYIREGKLRPLVAQNPSPLRIEYCAAILNSRSTNSRRSTHPGGVLPSEGGAGRSTVVHPAPSHDGAPTFAAYSVFADTPESSETAARPLRPPLGIAIYDTTQNARPARSARLARAIFDHTERAEICARHHEEEVRSRMLMLDYGEAVSWFLPGPIMEWQYARKIFAVNRLDDNGDNVAEMVAWEESLNKAEYIVEYEARRNPKASPGSYLIIEWQPRKEAWPLWFRRSRDFDPTKDREMGVKCYGFEALGHSLIELTVASSVFYNHFVGEGVLDYLLQKARLE</sequence>
<dbReference type="GO" id="GO:0004022">
    <property type="term" value="F:alcohol dehydrogenase (NAD+) activity"/>
    <property type="evidence" value="ECO:0007669"/>
    <property type="project" value="TreeGrafter"/>
</dbReference>
<dbReference type="GO" id="GO:0046872">
    <property type="term" value="F:metal ion binding"/>
    <property type="evidence" value="ECO:0007669"/>
    <property type="project" value="UniProtKB-KW"/>
</dbReference>
<evidence type="ECO:0000313" key="9">
    <source>
        <dbReference type="EMBL" id="KAK2757828.1"/>
    </source>
</evidence>
<keyword evidence="3" id="KW-0479">Metal-binding</keyword>
<dbReference type="PANTHER" id="PTHR42940:SF3">
    <property type="entry name" value="ALCOHOL DEHYDROGENASE 1-RELATED"/>
    <property type="match status" value="1"/>
</dbReference>
<evidence type="ECO:0000256" key="7">
    <source>
        <dbReference type="SAM" id="MobiDB-lite"/>
    </source>
</evidence>
<evidence type="ECO:0000259" key="8">
    <source>
        <dbReference type="Pfam" id="PF08240"/>
    </source>
</evidence>
<comment type="cofactor">
    <cofactor evidence="1">
        <name>Zn(2+)</name>
        <dbReference type="ChEBI" id="CHEBI:29105"/>
    </cofactor>
</comment>
<name>A0AAE0D5J8_COLKA</name>
<feature type="domain" description="Alcohol dehydrogenase-like N-terminal" evidence="8">
    <location>
        <begin position="76"/>
        <end position="184"/>
    </location>
</feature>
<gene>
    <name evidence="9" type="ORF">CKAH01_16946</name>
</gene>
<dbReference type="EMBL" id="VYYT01000196">
    <property type="protein sequence ID" value="KAK2757828.1"/>
    <property type="molecule type" value="Genomic_DNA"/>
</dbReference>
<protein>
    <submittedName>
        <fullName evidence="9">Alcohol dehydrogenase</fullName>
    </submittedName>
</protein>
<evidence type="ECO:0000256" key="4">
    <source>
        <dbReference type="ARBA" id="ARBA00022833"/>
    </source>
</evidence>
<dbReference type="Proteomes" id="UP001281614">
    <property type="component" value="Unassembled WGS sequence"/>
</dbReference>
<evidence type="ECO:0000313" key="10">
    <source>
        <dbReference type="Proteomes" id="UP001281614"/>
    </source>
</evidence>
<dbReference type="InterPro" id="IPR036291">
    <property type="entry name" value="NAD(P)-bd_dom_sf"/>
</dbReference>
<proteinExistence type="inferred from homology"/>
<keyword evidence="10" id="KW-1185">Reference proteome</keyword>
<evidence type="ECO:0000256" key="1">
    <source>
        <dbReference type="ARBA" id="ARBA00001947"/>
    </source>
</evidence>